<dbReference type="EMBL" id="WIWS01000043">
    <property type="protein sequence ID" value="KAF3217874.1"/>
    <property type="molecule type" value="Genomic_DNA"/>
</dbReference>
<comment type="caution">
    <text evidence="3">The sequence shown here is derived from an EMBL/GenBank/DDBJ whole genome shotgun (WGS) entry which is preliminary data.</text>
</comment>
<evidence type="ECO:0000256" key="1">
    <source>
        <dbReference type="SAM" id="SignalP"/>
    </source>
</evidence>
<name>A0A6G1LWI7_ORBOL</name>
<feature type="chain" id="PRO_5041090543" description="DUF7029 domain-containing protein" evidence="1">
    <location>
        <begin position="22"/>
        <end position="707"/>
    </location>
</feature>
<feature type="signal peptide" evidence="1">
    <location>
        <begin position="1"/>
        <end position="21"/>
    </location>
</feature>
<gene>
    <name evidence="4" type="ORF">TWF106_007837</name>
    <name evidence="5" type="ORF">TWF191_008293</name>
    <name evidence="3" type="ORF">TWF679_009572</name>
</gene>
<accession>A0A6G1LWI7</accession>
<evidence type="ECO:0000313" key="7">
    <source>
        <dbReference type="Proteomes" id="UP000483672"/>
    </source>
</evidence>
<dbReference type="InterPro" id="IPR054293">
    <property type="entry name" value="DUF7029"/>
</dbReference>
<dbReference type="EMBL" id="WIWT01000069">
    <property type="protein sequence ID" value="KAF3204708.1"/>
    <property type="molecule type" value="Genomic_DNA"/>
</dbReference>
<evidence type="ECO:0000313" key="5">
    <source>
        <dbReference type="EMBL" id="KAF3218250.1"/>
    </source>
</evidence>
<dbReference type="Proteomes" id="UP000483672">
    <property type="component" value="Unassembled WGS sequence"/>
</dbReference>
<feature type="domain" description="DUF7029" evidence="2">
    <location>
        <begin position="99"/>
        <end position="203"/>
    </location>
</feature>
<proteinExistence type="predicted"/>
<sequence>MVSGNLFLFLLSSSLGIGAYADQLINLSHVETVRSAGTPKDSRQAARLLPVREGSLYPHLRKRDGDLSVLHLRDSVVLHYGGIIENERTHLANVTVQKPDPDHPLILLEDMDKLTESIKCTGDKMALEFKDKTAMDYAIKQWDWVNAKTPDYFYLITFHQHEGCGEVSDRSSYKISAVAYDDSTLTTTLTREPASWDETAQLFQLQVSTLPAPERPNEIAKRQLADLIKQNPATLGLAVAACNIVPLASLLVEECEPYKVDPVKAFAAAGKEALGELRSKIAELIPAGQNVLDGTVPAPWTFNWGNENDNTTILHFLGSFDAFDYESKIACMGCYVKSNPTLNMKISRVRESVDIDFTFQPNFKTKLDIAYQGTLEYGNDINGVAEGINGVLEAFIVGEFLSFLPDVANGPGTAVTIKGEVDMDFGFELDTGKGGIALHIGDEISASTPGWDTFSIKPIGEVRTMAATMEVSPYVRLGFGLGFDMLKGIFKRGVFIGLEAKHTWKAVVGLKPNGEPEEPGDEPELSPCGDVAGIGFEEGSSVNIVYNVVIDPITKFVLENVVGFLGFKLPKTDGTILKISEPEPKRRCIPFSKRKVVIPPRPEARDIIKAIKREKINARRGASLSIRAQSGDMIQYKLEEFRCKDGSTHLLPFNQLTGGALFSWCDGREELTPLEMELKCSYRSFNCNVLKVEDKKEEPANQYGEPI</sequence>
<dbReference type="OrthoDB" id="160645at2759"/>
<evidence type="ECO:0000313" key="3">
    <source>
        <dbReference type="EMBL" id="KAF3204708.1"/>
    </source>
</evidence>
<dbReference type="AlphaFoldDB" id="A0A6G1LWI7"/>
<protein>
    <recommendedName>
        <fullName evidence="2">DUF7029 domain-containing protein</fullName>
    </recommendedName>
</protein>
<evidence type="ECO:0000259" key="2">
    <source>
        <dbReference type="Pfam" id="PF22974"/>
    </source>
</evidence>
<dbReference type="Proteomes" id="UP000614610">
    <property type="component" value="Unassembled WGS sequence"/>
</dbReference>
<evidence type="ECO:0000313" key="4">
    <source>
        <dbReference type="EMBL" id="KAF3217874.1"/>
    </source>
</evidence>
<dbReference type="Proteomes" id="UP000472727">
    <property type="component" value="Unassembled WGS sequence"/>
</dbReference>
<evidence type="ECO:0000313" key="8">
    <source>
        <dbReference type="Proteomes" id="UP000614610"/>
    </source>
</evidence>
<evidence type="ECO:0000313" key="6">
    <source>
        <dbReference type="Proteomes" id="UP000472727"/>
    </source>
</evidence>
<dbReference type="EMBL" id="WIPF01000055">
    <property type="protein sequence ID" value="KAF3218250.1"/>
    <property type="molecule type" value="Genomic_DNA"/>
</dbReference>
<keyword evidence="1" id="KW-0732">Signal</keyword>
<organism evidence="3 8">
    <name type="scientific">Orbilia oligospora</name>
    <name type="common">Nematode-trapping fungus</name>
    <name type="synonym">Arthrobotrys oligospora</name>
    <dbReference type="NCBI Taxonomy" id="2813651"/>
    <lineage>
        <taxon>Eukaryota</taxon>
        <taxon>Fungi</taxon>
        <taxon>Dikarya</taxon>
        <taxon>Ascomycota</taxon>
        <taxon>Pezizomycotina</taxon>
        <taxon>Orbiliomycetes</taxon>
        <taxon>Orbiliales</taxon>
        <taxon>Orbiliaceae</taxon>
        <taxon>Orbilia</taxon>
    </lineage>
</organism>
<dbReference type="Pfam" id="PF22974">
    <property type="entry name" value="DUF7029"/>
    <property type="match status" value="1"/>
</dbReference>
<reference evidence="6 7" key="1">
    <citation type="submission" date="2019-06" db="EMBL/GenBank/DDBJ databases">
        <authorList>
            <person name="Palmer J.M."/>
        </authorList>
    </citation>
    <scope>NUCLEOTIDE SEQUENCE</scope>
    <source>
        <strain evidence="4 6">TWF106</strain>
        <strain evidence="5 7">TWF191</strain>
        <strain evidence="3">TWF679</strain>
    </source>
</reference>